<dbReference type="GO" id="GO:0030395">
    <property type="term" value="F:lactose binding"/>
    <property type="evidence" value="ECO:0007669"/>
    <property type="project" value="TreeGrafter"/>
</dbReference>
<evidence type="ECO:0000313" key="10">
    <source>
        <dbReference type="EMBL" id="UZW76046.1"/>
    </source>
</evidence>
<organism evidence="10 11">
    <name type="scientific">Alkalimarinus sediminis</name>
    <dbReference type="NCBI Taxonomy" id="1632866"/>
    <lineage>
        <taxon>Bacteria</taxon>
        <taxon>Pseudomonadati</taxon>
        <taxon>Pseudomonadota</taxon>
        <taxon>Gammaproteobacteria</taxon>
        <taxon>Alteromonadales</taxon>
        <taxon>Alteromonadaceae</taxon>
        <taxon>Alkalimarinus</taxon>
    </lineage>
</organism>
<evidence type="ECO:0000256" key="3">
    <source>
        <dbReference type="ARBA" id="ARBA00022475"/>
    </source>
</evidence>
<feature type="domain" description="Major facilitator superfamily (MFS) profile" evidence="9">
    <location>
        <begin position="213"/>
        <end position="397"/>
    </location>
</feature>
<feature type="transmembrane region" description="Helical" evidence="8">
    <location>
        <begin position="54"/>
        <end position="73"/>
    </location>
</feature>
<dbReference type="InterPro" id="IPR036259">
    <property type="entry name" value="MFS_trans_sf"/>
</dbReference>
<protein>
    <submittedName>
        <fullName evidence="10">MFS transporter</fullName>
    </submittedName>
</protein>
<feature type="transmembrane region" description="Helical" evidence="8">
    <location>
        <begin position="85"/>
        <end position="101"/>
    </location>
</feature>
<keyword evidence="2" id="KW-0813">Transport</keyword>
<dbReference type="PROSITE" id="PS50850">
    <property type="entry name" value="MFS"/>
    <property type="match status" value="1"/>
</dbReference>
<dbReference type="EMBL" id="CP101527">
    <property type="protein sequence ID" value="UZW76046.1"/>
    <property type="molecule type" value="Genomic_DNA"/>
</dbReference>
<dbReference type="PANTHER" id="PTHR23522:SF10">
    <property type="entry name" value="3-PHENYLPROPIONIC ACID TRANSPORTER-RELATED"/>
    <property type="match status" value="1"/>
</dbReference>
<feature type="transmembrane region" description="Helical" evidence="8">
    <location>
        <begin position="300"/>
        <end position="321"/>
    </location>
</feature>
<comment type="subcellular location">
    <subcellularLocation>
        <location evidence="1">Cell inner membrane</location>
        <topology evidence="1">Multi-pass membrane protein</topology>
    </subcellularLocation>
</comment>
<feature type="transmembrane region" description="Helical" evidence="8">
    <location>
        <begin position="244"/>
        <end position="267"/>
    </location>
</feature>
<sequence>MSSTSRDTYQQGSGDMGLYFKLSSFYFFYFALLGGLAPYWGLFLEDAGFSSLEIAQITSVLMVTKVVAPNVWGWVGDHTGKSLQLVRYGSFLTALCFLAFYLDDRFWWYVTAMAMFSFFWNAVLPQFEVITLHSLGVHRDRYSRVRLWGSLGFVVSVVILGIVFDYLAISLLPDFLLAIILLIALCSLFQFKQPDHGHHRVKGVFLRSLKSPLVISFLVINFLLQLSHGPYYTFYSIYMEDLGYSRSTIGVLWALGVVAEVLLFIVMHRLLRAFRLRTIILVSLVLTTLRWLMVGALSDVLLVVILAQCFHAASFGAMHAVAIQFVHDYFPAGTQGQGQAIYNSVSFGAGGALGAIVSGIIVANYGSAAAFNLAAAASGLALLVGYFSFKESVKKSR</sequence>
<feature type="transmembrane region" description="Helical" evidence="8">
    <location>
        <begin position="369"/>
        <end position="389"/>
    </location>
</feature>
<dbReference type="KEGG" id="asem:NNL22_05545"/>
<feature type="transmembrane region" description="Helical" evidence="8">
    <location>
        <begin position="204"/>
        <end position="224"/>
    </location>
</feature>
<dbReference type="InterPro" id="IPR020846">
    <property type="entry name" value="MFS_dom"/>
</dbReference>
<dbReference type="RefSeq" id="WP_251812180.1">
    <property type="nucleotide sequence ID" value="NZ_CP101527.1"/>
</dbReference>
<dbReference type="InterPro" id="IPR026032">
    <property type="entry name" value="HcaT-like"/>
</dbReference>
<dbReference type="GO" id="GO:0015528">
    <property type="term" value="F:lactose:proton symporter activity"/>
    <property type="evidence" value="ECO:0007669"/>
    <property type="project" value="TreeGrafter"/>
</dbReference>
<dbReference type="AlphaFoldDB" id="A0A9E8HT52"/>
<feature type="transmembrane region" description="Helical" evidence="8">
    <location>
        <begin position="107"/>
        <end position="124"/>
    </location>
</feature>
<proteinExistence type="predicted"/>
<evidence type="ECO:0000259" key="9">
    <source>
        <dbReference type="PROSITE" id="PS50850"/>
    </source>
</evidence>
<evidence type="ECO:0000256" key="4">
    <source>
        <dbReference type="ARBA" id="ARBA00022519"/>
    </source>
</evidence>
<dbReference type="InterPro" id="IPR024989">
    <property type="entry name" value="MFS_assoc_dom"/>
</dbReference>
<keyword evidence="11" id="KW-1185">Reference proteome</keyword>
<feature type="transmembrane region" description="Helical" evidence="8">
    <location>
        <begin position="341"/>
        <end position="363"/>
    </location>
</feature>
<dbReference type="PANTHER" id="PTHR23522">
    <property type="entry name" value="BLL5896 PROTEIN"/>
    <property type="match status" value="1"/>
</dbReference>
<dbReference type="Pfam" id="PF12832">
    <property type="entry name" value="MFS_1_like"/>
    <property type="match status" value="1"/>
</dbReference>
<feature type="transmembrane region" description="Helical" evidence="8">
    <location>
        <begin position="145"/>
        <end position="169"/>
    </location>
</feature>
<keyword evidence="4" id="KW-0997">Cell inner membrane</keyword>
<evidence type="ECO:0000313" key="11">
    <source>
        <dbReference type="Proteomes" id="UP001164472"/>
    </source>
</evidence>
<evidence type="ECO:0000256" key="1">
    <source>
        <dbReference type="ARBA" id="ARBA00004429"/>
    </source>
</evidence>
<dbReference type="NCBIfam" id="NF037955">
    <property type="entry name" value="mfs"/>
    <property type="match status" value="1"/>
</dbReference>
<keyword evidence="3" id="KW-1003">Cell membrane</keyword>
<dbReference type="Proteomes" id="UP001164472">
    <property type="component" value="Chromosome"/>
</dbReference>
<dbReference type="Gene3D" id="1.20.1250.20">
    <property type="entry name" value="MFS general substrate transporter like domains"/>
    <property type="match status" value="2"/>
</dbReference>
<feature type="transmembrane region" description="Helical" evidence="8">
    <location>
        <begin position="175"/>
        <end position="192"/>
    </location>
</feature>
<evidence type="ECO:0000256" key="5">
    <source>
        <dbReference type="ARBA" id="ARBA00022692"/>
    </source>
</evidence>
<accession>A0A9E8HT52</accession>
<dbReference type="GO" id="GO:0005886">
    <property type="term" value="C:plasma membrane"/>
    <property type="evidence" value="ECO:0007669"/>
    <property type="project" value="UniProtKB-SubCell"/>
</dbReference>
<evidence type="ECO:0000256" key="6">
    <source>
        <dbReference type="ARBA" id="ARBA00022989"/>
    </source>
</evidence>
<dbReference type="PIRSF" id="PIRSF004925">
    <property type="entry name" value="HcaT"/>
    <property type="match status" value="1"/>
</dbReference>
<gene>
    <name evidence="10" type="ORF">NNL22_05545</name>
</gene>
<name>A0A9E8HT52_9ALTE</name>
<keyword evidence="5 8" id="KW-0812">Transmembrane</keyword>
<evidence type="ECO:0000256" key="8">
    <source>
        <dbReference type="SAM" id="Phobius"/>
    </source>
</evidence>
<keyword evidence="6 8" id="KW-1133">Transmembrane helix</keyword>
<dbReference type="SUPFAM" id="SSF103473">
    <property type="entry name" value="MFS general substrate transporter"/>
    <property type="match status" value="1"/>
</dbReference>
<evidence type="ECO:0000256" key="7">
    <source>
        <dbReference type="ARBA" id="ARBA00023136"/>
    </source>
</evidence>
<feature type="transmembrane region" description="Helical" evidence="8">
    <location>
        <begin position="274"/>
        <end position="294"/>
    </location>
</feature>
<reference evidence="10" key="1">
    <citation type="submission" date="2022-07" db="EMBL/GenBank/DDBJ databases">
        <title>Alkalimarinus sp. nov., isolated from gut of a Alitta virens.</title>
        <authorList>
            <person name="Yang A.I."/>
            <person name="Shin N.-R."/>
        </authorList>
    </citation>
    <scope>NUCLEOTIDE SEQUENCE</scope>
    <source>
        <strain evidence="10">FA028</strain>
    </source>
</reference>
<evidence type="ECO:0000256" key="2">
    <source>
        <dbReference type="ARBA" id="ARBA00022448"/>
    </source>
</evidence>
<feature type="transmembrane region" description="Helical" evidence="8">
    <location>
        <begin position="25"/>
        <end position="42"/>
    </location>
</feature>
<keyword evidence="7 8" id="KW-0472">Membrane</keyword>
<dbReference type="CDD" id="cd17335">
    <property type="entry name" value="MFS_MFSD6"/>
    <property type="match status" value="1"/>
</dbReference>